<dbReference type="Gene3D" id="1.10.150.20">
    <property type="entry name" value="5' to 3' exonuclease, C-terminal subdomain"/>
    <property type="match status" value="1"/>
</dbReference>
<evidence type="ECO:0000256" key="4">
    <source>
        <dbReference type="ARBA" id="ARBA00022722"/>
    </source>
</evidence>
<evidence type="ECO:0000256" key="9">
    <source>
        <dbReference type="ARBA" id="ARBA00022842"/>
    </source>
</evidence>
<dbReference type="Pfam" id="PF00752">
    <property type="entry name" value="XPG_N"/>
    <property type="match status" value="1"/>
</dbReference>
<dbReference type="PRINTS" id="PR00853">
    <property type="entry name" value="XPGRADSUPER"/>
</dbReference>
<evidence type="ECO:0000259" key="13">
    <source>
        <dbReference type="SMART" id="SM00484"/>
    </source>
</evidence>
<protein>
    <recommendedName>
        <fullName evidence="16">DNA repair protein complementing XP-G cells</fullName>
    </recommendedName>
</protein>
<keyword evidence="4" id="KW-0540">Nuclease</keyword>
<evidence type="ECO:0000256" key="12">
    <source>
        <dbReference type="SAM" id="MobiDB-lite"/>
    </source>
</evidence>
<dbReference type="GO" id="GO:0016788">
    <property type="term" value="F:hydrolase activity, acting on ester bonds"/>
    <property type="evidence" value="ECO:0007669"/>
    <property type="project" value="InterPro"/>
</dbReference>
<comment type="cofactor">
    <cofactor evidence="1">
        <name>Mg(2+)</name>
        <dbReference type="ChEBI" id="CHEBI:18420"/>
    </cofactor>
</comment>
<feature type="compositionally biased region" description="Polar residues" evidence="12">
    <location>
        <begin position="926"/>
        <end position="941"/>
    </location>
</feature>
<dbReference type="PRINTS" id="PR00066">
    <property type="entry name" value="XRODRMPGMNTG"/>
</dbReference>
<dbReference type="InterPro" id="IPR006085">
    <property type="entry name" value="XPG_DNA_repair_N"/>
</dbReference>
<dbReference type="InterPro" id="IPR019974">
    <property type="entry name" value="XPG_CS"/>
</dbReference>
<evidence type="ECO:0008006" key="16">
    <source>
        <dbReference type="Google" id="ProtNLM"/>
    </source>
</evidence>
<evidence type="ECO:0000256" key="8">
    <source>
        <dbReference type="ARBA" id="ARBA00022801"/>
    </source>
</evidence>
<keyword evidence="7" id="KW-0227">DNA damage</keyword>
<evidence type="ECO:0000256" key="11">
    <source>
        <dbReference type="ARBA" id="ARBA00023242"/>
    </source>
</evidence>
<keyword evidence="5" id="KW-0479">Metal-binding</keyword>
<comment type="similarity">
    <text evidence="3">Belongs to the XPG/RAD2 endonuclease family. XPG subfamily.</text>
</comment>
<gene>
    <name evidence="15" type="ORF">TR105128</name>
</gene>
<name>A0A0V0J3V9_SCHSO</name>
<sequence>MGVPGLWKLLEAARRKVDLEQFRGKKIAIDMNIWLHQALKSRGAEGTRNPNFYLSILFRRICKLLFFGIKPVFVFDGAVPDLKKATLAVRRTSRQNLQAKSNRARGRLLTRILHRLAKAETDRKSTKDLSAELLQRLQSSEDARRAELDRDMFGLSSSEYSHPESGAISALEDEQESAASLARDFLDGFSDSEDIDFESEAFAALPTPAQLHVLLILQRHLILGKLAGQKALAADGESSTGDAFSTLQLNRLILRRKLTLKQAQIHQLLDKKAVREVVSSLDSRTADLIRANFSGDLGVQVQASRIVSQDQGHAILLNKKPSMKPSAVSTLERLKRLVNAPCPEPGIEVTSDAIPMDSVHHVSYTREGSPPKELVELNFALRGVEDISMNPQGHPKPHSPPSCTSEAVDLVTLPSTGPVPLSEPISHLSPKNCLLSVETFQERSPTAATFAEQIPHSAQGSFSSPVKFHVVDGGTESLNQKSQDFSIPVGNMSTVDPARDDRISEHEISSSEDDETGFIDVEEVFTSSSPPSTAVTLTSTQECLSNRVLQGINADDGNLHEVTMAVQNEINVDTPNTTDVAETSFWGTLVGSEEEDNFEFDDEFLRAEADRMERLAQQTSNDVIAEAQRLLFLFGLPFIVSPEEAEAQCCRLQQLGLVDVVASDDSDVWLFGARLVIRHLFATPKGSFTAAYSAEDIQRLLGLDRTQFLRIALLCGSDYTTGVPKIGPVKAMEILAEFAADRPSELPSSCPAELTIKSRIVSSVLEPLVNFRTTVMNAKQPQCPSSKSSPPKCRWRSISMPNDFPNATVVEAYLSPNVDLSASEFIWNEPQVSDLVKFAVEKLGWSTAVTEATVSSVLEKFKSPVSGAKQTTLITDFFSRSPLKEPGGFPLSKSAARLMTSQKLRYAAEFADILYKDDGSWLKTPSVTTSEPLTSESSVPTASDHKIIPQRRRNSHPERDVEKGSQRKRRRKQF</sequence>
<dbReference type="InterPro" id="IPR008918">
    <property type="entry name" value="HhH2"/>
</dbReference>
<evidence type="ECO:0000259" key="14">
    <source>
        <dbReference type="SMART" id="SM00485"/>
    </source>
</evidence>
<dbReference type="EMBL" id="GEEE01003090">
    <property type="protein sequence ID" value="JAP60135.1"/>
    <property type="molecule type" value="Transcribed_RNA"/>
</dbReference>
<dbReference type="SMART" id="SM00279">
    <property type="entry name" value="HhH2"/>
    <property type="match status" value="1"/>
</dbReference>
<feature type="domain" description="XPG N-terminal" evidence="14">
    <location>
        <begin position="1"/>
        <end position="97"/>
    </location>
</feature>
<feature type="region of interest" description="Disordered" evidence="12">
    <location>
        <begin position="926"/>
        <end position="974"/>
    </location>
</feature>
<dbReference type="AlphaFoldDB" id="A0A0V0J3V9"/>
<evidence type="ECO:0000256" key="7">
    <source>
        <dbReference type="ARBA" id="ARBA00022763"/>
    </source>
</evidence>
<dbReference type="SMART" id="SM00484">
    <property type="entry name" value="XPGI"/>
    <property type="match status" value="1"/>
</dbReference>
<dbReference type="SUPFAM" id="SSF88723">
    <property type="entry name" value="PIN domain-like"/>
    <property type="match status" value="1"/>
</dbReference>
<evidence type="ECO:0000256" key="10">
    <source>
        <dbReference type="ARBA" id="ARBA00023204"/>
    </source>
</evidence>
<dbReference type="InterPro" id="IPR006086">
    <property type="entry name" value="XPG-I_dom"/>
</dbReference>
<dbReference type="InterPro" id="IPR029060">
    <property type="entry name" value="PIN-like_dom_sf"/>
</dbReference>
<evidence type="ECO:0000256" key="5">
    <source>
        <dbReference type="ARBA" id="ARBA00022723"/>
    </source>
</evidence>
<keyword evidence="11" id="KW-0539">Nucleus</keyword>
<dbReference type="Gene3D" id="3.40.50.1010">
    <property type="entry name" value="5'-nuclease"/>
    <property type="match status" value="2"/>
</dbReference>
<dbReference type="PANTHER" id="PTHR16171:SF7">
    <property type="entry name" value="DNA REPAIR PROTEIN RAD2"/>
    <property type="match status" value="1"/>
</dbReference>
<dbReference type="GO" id="GO:0005634">
    <property type="term" value="C:nucleus"/>
    <property type="evidence" value="ECO:0007669"/>
    <property type="project" value="UniProtKB-SubCell"/>
</dbReference>
<evidence type="ECO:0000256" key="1">
    <source>
        <dbReference type="ARBA" id="ARBA00001946"/>
    </source>
</evidence>
<dbReference type="Pfam" id="PF00867">
    <property type="entry name" value="XPG_I"/>
    <property type="match status" value="1"/>
</dbReference>
<feature type="domain" description="XPG-I" evidence="13">
    <location>
        <begin position="632"/>
        <end position="703"/>
    </location>
</feature>
<dbReference type="GO" id="GO:0003697">
    <property type="term" value="F:single-stranded DNA binding"/>
    <property type="evidence" value="ECO:0007669"/>
    <property type="project" value="InterPro"/>
</dbReference>
<dbReference type="SMART" id="SM00485">
    <property type="entry name" value="XPGN"/>
    <property type="match status" value="1"/>
</dbReference>
<keyword evidence="8" id="KW-0378">Hydrolase</keyword>
<dbReference type="PANTHER" id="PTHR16171">
    <property type="entry name" value="DNA REPAIR PROTEIN COMPLEMENTING XP-G CELLS-RELATED"/>
    <property type="match status" value="1"/>
</dbReference>
<evidence type="ECO:0000256" key="6">
    <source>
        <dbReference type="ARBA" id="ARBA00022759"/>
    </source>
</evidence>
<dbReference type="InterPro" id="IPR001044">
    <property type="entry name" value="XPG/Rad2_eukaryotes"/>
</dbReference>
<comment type="subcellular location">
    <subcellularLocation>
        <location evidence="2">Nucleus</location>
    </subcellularLocation>
</comment>
<dbReference type="GO" id="GO:0004520">
    <property type="term" value="F:DNA endonuclease activity"/>
    <property type="evidence" value="ECO:0007669"/>
    <property type="project" value="TreeGrafter"/>
</dbReference>
<organism evidence="15">
    <name type="scientific">Schistocephalus solidus</name>
    <name type="common">Tapeworm</name>
    <dbReference type="NCBI Taxonomy" id="70667"/>
    <lineage>
        <taxon>Eukaryota</taxon>
        <taxon>Metazoa</taxon>
        <taxon>Spiralia</taxon>
        <taxon>Lophotrochozoa</taxon>
        <taxon>Platyhelminthes</taxon>
        <taxon>Cestoda</taxon>
        <taxon>Eucestoda</taxon>
        <taxon>Diphyllobothriidea</taxon>
        <taxon>Diphyllobothriidae</taxon>
        <taxon>Schistocephalus</taxon>
    </lineage>
</organism>
<dbReference type="GO" id="GO:0046872">
    <property type="term" value="F:metal ion binding"/>
    <property type="evidence" value="ECO:0007669"/>
    <property type="project" value="UniProtKB-KW"/>
</dbReference>
<dbReference type="SUPFAM" id="SSF47807">
    <property type="entry name" value="5' to 3' exonuclease, C-terminal subdomain"/>
    <property type="match status" value="1"/>
</dbReference>
<accession>A0A0V0J3V9</accession>
<dbReference type="PROSITE" id="PS00841">
    <property type="entry name" value="XPG_1"/>
    <property type="match status" value="1"/>
</dbReference>
<dbReference type="InterPro" id="IPR036279">
    <property type="entry name" value="5-3_exonuclease_C_sf"/>
</dbReference>
<keyword evidence="6" id="KW-0255">Endonuclease</keyword>
<evidence type="ECO:0000256" key="3">
    <source>
        <dbReference type="ARBA" id="ARBA00005283"/>
    </source>
</evidence>
<keyword evidence="10" id="KW-0234">DNA repair</keyword>
<dbReference type="GO" id="GO:0006289">
    <property type="term" value="P:nucleotide-excision repair"/>
    <property type="evidence" value="ECO:0007669"/>
    <property type="project" value="InterPro"/>
</dbReference>
<reference evidence="15" key="1">
    <citation type="submission" date="2016-01" db="EMBL/GenBank/DDBJ databases">
        <title>Reference transcriptome for the parasite Schistocephalus solidus: insights into the molecular evolution of parasitism.</title>
        <authorList>
            <person name="Hebert F.O."/>
            <person name="Grambauer S."/>
            <person name="Barber I."/>
            <person name="Landry C.R."/>
            <person name="Aubin-Horth N."/>
        </authorList>
    </citation>
    <scope>NUCLEOTIDE SEQUENCE</scope>
</reference>
<evidence type="ECO:0000256" key="2">
    <source>
        <dbReference type="ARBA" id="ARBA00004123"/>
    </source>
</evidence>
<keyword evidence="9" id="KW-0460">Magnesium</keyword>
<dbReference type="InterPro" id="IPR006084">
    <property type="entry name" value="XPG/Rad2"/>
</dbReference>
<dbReference type="CDD" id="cd09868">
    <property type="entry name" value="PIN_XPG_RAD2"/>
    <property type="match status" value="2"/>
</dbReference>
<feature type="compositionally biased region" description="Basic and acidic residues" evidence="12">
    <location>
        <begin position="955"/>
        <end position="965"/>
    </location>
</feature>
<proteinExistence type="inferred from homology"/>
<evidence type="ECO:0000313" key="15">
    <source>
        <dbReference type="EMBL" id="JAP60135.1"/>
    </source>
</evidence>